<feature type="region of interest" description="Disordered" evidence="1">
    <location>
        <begin position="1"/>
        <end position="46"/>
    </location>
</feature>
<feature type="compositionally biased region" description="Basic and acidic residues" evidence="1">
    <location>
        <begin position="124"/>
        <end position="148"/>
    </location>
</feature>
<reference evidence="2" key="1">
    <citation type="submission" date="2020-02" db="EMBL/GenBank/DDBJ databases">
        <authorList>
            <person name="Meier V. D."/>
        </authorList>
    </citation>
    <scope>NUCLEOTIDE SEQUENCE</scope>
    <source>
        <strain evidence="2">AVDCRST_MAG85</strain>
    </source>
</reference>
<sequence length="211" mass="24188">ESPSGGRSRPRPVTAAAGRVLHAAHGRLRRRGPEGRGHRHGRLRPLVAAAPRGCGAERFERAVPVAQPQQGVDPAQPQDRRWQGDPPAARQGLRRPRRVVSARRARPPRRRLRRAQEGEPGARLLRDLRLRPDRPVSRPLRARHELPRAHRPARAHRRVARLATHAVRRADRRPRRRRADGRVRDPRRAARARPHRRGPGRRRLDGRRRAV</sequence>
<evidence type="ECO:0000256" key="1">
    <source>
        <dbReference type="SAM" id="MobiDB-lite"/>
    </source>
</evidence>
<proteinExistence type="predicted"/>
<evidence type="ECO:0000313" key="2">
    <source>
        <dbReference type="EMBL" id="CAA9476653.1"/>
    </source>
</evidence>
<dbReference type="GO" id="GO:0008111">
    <property type="term" value="F:alpha-methylacyl-CoA racemase activity"/>
    <property type="evidence" value="ECO:0007669"/>
    <property type="project" value="UniProtKB-EC"/>
</dbReference>
<feature type="non-terminal residue" evidence="2">
    <location>
        <position position="1"/>
    </location>
</feature>
<accession>A0A6J4RL58</accession>
<organism evidence="2">
    <name type="scientific">uncultured Solirubrobacteraceae bacterium</name>
    <dbReference type="NCBI Taxonomy" id="1162706"/>
    <lineage>
        <taxon>Bacteria</taxon>
        <taxon>Bacillati</taxon>
        <taxon>Actinomycetota</taxon>
        <taxon>Thermoleophilia</taxon>
        <taxon>Solirubrobacterales</taxon>
        <taxon>Solirubrobacteraceae</taxon>
        <taxon>environmental samples</taxon>
    </lineage>
</organism>
<dbReference type="EC" id="5.1.99.4" evidence="2"/>
<protein>
    <submittedName>
        <fullName evidence="2">Alpha-methylacyl-CoA racemase</fullName>
        <ecNumber evidence="2">5.1.99.4</ecNumber>
    </submittedName>
</protein>
<name>A0A6J4RL58_9ACTN</name>
<feature type="compositionally biased region" description="Basic residues" evidence="1">
    <location>
        <begin position="149"/>
        <end position="179"/>
    </location>
</feature>
<dbReference type="EMBL" id="CADCVT010000042">
    <property type="protein sequence ID" value="CAA9476653.1"/>
    <property type="molecule type" value="Genomic_DNA"/>
</dbReference>
<keyword evidence="2" id="KW-0413">Isomerase</keyword>
<feature type="region of interest" description="Disordered" evidence="1">
    <location>
        <begin position="61"/>
        <end position="211"/>
    </location>
</feature>
<feature type="compositionally biased region" description="Basic residues" evidence="1">
    <location>
        <begin position="189"/>
        <end position="211"/>
    </location>
</feature>
<dbReference type="AlphaFoldDB" id="A0A6J4RL58"/>
<feature type="compositionally biased region" description="Basic residues" evidence="1">
    <location>
        <begin position="92"/>
        <end position="113"/>
    </location>
</feature>
<gene>
    <name evidence="2" type="ORF">AVDCRST_MAG85-376</name>
</gene>
<feature type="non-terminal residue" evidence="2">
    <location>
        <position position="211"/>
    </location>
</feature>